<evidence type="ECO:0000313" key="3">
    <source>
        <dbReference type="EMBL" id="AIE91902.1"/>
    </source>
</evidence>
<proteinExistence type="predicted"/>
<keyword evidence="1" id="KW-0812">Transmembrane</keyword>
<dbReference type="InterPro" id="IPR016040">
    <property type="entry name" value="NAD(P)-bd_dom"/>
</dbReference>
<keyword evidence="1" id="KW-1133">Transmembrane helix</keyword>
<dbReference type="PANTHER" id="PTHR12126:SF11">
    <property type="entry name" value="NADH DEHYDROGENASE [UBIQUINONE] 1 ALPHA SUBCOMPLEX SUBUNIT 9, MITOCHONDRIAL"/>
    <property type="match status" value="1"/>
</dbReference>
<feature type="transmembrane region" description="Helical" evidence="1">
    <location>
        <begin position="336"/>
        <end position="358"/>
    </location>
</feature>
<dbReference type="GO" id="GO:0044877">
    <property type="term" value="F:protein-containing complex binding"/>
    <property type="evidence" value="ECO:0007669"/>
    <property type="project" value="TreeGrafter"/>
</dbReference>
<sequence>MKILVTGASGFIGKKLVQYLLDKNMSVRIMSRRLESLDEFEHKNLEKVKADAQKYEEVRDALKGIDVAYYLIHSMEGKSKDWKKFAEIDKKVAKNFADASTECGVKRIIYVGGLASIPDSEMSKHMSSRKQVGEILKSSEAKTTVFRASVILGKGGGGFEMMRYLVERLPVMVCPKWVLTKLQPIYIDDVVEYLYESLNVKETENRTFDIGGPDILEYREMMKAYGKMNNKSIIMIIIPFLSLRFTSYWVDLVTPIKASLARPLVEGLKNESIMTDKSIMDLIPIKLKGVEESLKLSVYEDDKQEFTKKENYLSYLVMALGIIGILHFLVDQRLMMMLPITGTISLIWLAIIGVGYYFIKKRARLGSLLVGIAGWSAALFWLLDSTYLISYLPQVGSYPVSKGISILGNYPDSSTSILNIVGLCVIAVLLVVAHFTFYDKEIYTKQL</sequence>
<reference evidence="3" key="1">
    <citation type="journal article" date="2014" name="Genome Biol. Evol.">
        <title>Pangenome evidence for extensive interdomain horizontal transfer affecting lineage core and shell genes in uncultured planktonic thaumarchaeota and euryarchaeota.</title>
        <authorList>
            <person name="Deschamps P."/>
            <person name="Zivanovic Y."/>
            <person name="Moreira D."/>
            <person name="Rodriguez-Valera F."/>
            <person name="Lopez-Garcia P."/>
        </authorList>
    </citation>
    <scope>NUCLEOTIDE SEQUENCE</scope>
</reference>
<dbReference type="AlphaFoldDB" id="A0A075FQA3"/>
<feature type="transmembrane region" description="Helical" evidence="1">
    <location>
        <begin position="365"/>
        <end position="383"/>
    </location>
</feature>
<accession>A0A075FQA3</accession>
<dbReference type="SUPFAM" id="SSF51735">
    <property type="entry name" value="NAD(P)-binding Rossmann-fold domains"/>
    <property type="match status" value="1"/>
</dbReference>
<evidence type="ECO:0000256" key="1">
    <source>
        <dbReference type="SAM" id="Phobius"/>
    </source>
</evidence>
<feature type="transmembrane region" description="Helical" evidence="1">
    <location>
        <begin position="417"/>
        <end position="438"/>
    </location>
</feature>
<dbReference type="InterPro" id="IPR036291">
    <property type="entry name" value="NAD(P)-bd_dom_sf"/>
</dbReference>
<protein>
    <submittedName>
        <fullName evidence="3">NAD dependent epimerase/dehydratase family protein</fullName>
    </submittedName>
</protein>
<name>A0A075FQA3_9ARCH</name>
<evidence type="ECO:0000259" key="2">
    <source>
        <dbReference type="Pfam" id="PF13460"/>
    </source>
</evidence>
<feature type="transmembrane region" description="Helical" evidence="1">
    <location>
        <begin position="312"/>
        <end position="330"/>
    </location>
</feature>
<feature type="domain" description="NAD(P)-binding" evidence="2">
    <location>
        <begin position="7"/>
        <end position="149"/>
    </location>
</feature>
<dbReference type="PANTHER" id="PTHR12126">
    <property type="entry name" value="NADH-UBIQUINONE OXIDOREDUCTASE 39 KDA SUBUNIT-RELATED"/>
    <property type="match status" value="1"/>
</dbReference>
<dbReference type="InterPro" id="IPR051207">
    <property type="entry name" value="ComplexI_NDUFA9_subunit"/>
</dbReference>
<dbReference type="EMBL" id="KF900352">
    <property type="protein sequence ID" value="AIE91902.1"/>
    <property type="molecule type" value="Genomic_DNA"/>
</dbReference>
<dbReference type="Pfam" id="PF13460">
    <property type="entry name" value="NAD_binding_10"/>
    <property type="match status" value="1"/>
</dbReference>
<organism evidence="3">
    <name type="scientific">uncultured marine thaumarchaeote AD1000_17_C04</name>
    <dbReference type="NCBI Taxonomy" id="1455895"/>
    <lineage>
        <taxon>Archaea</taxon>
        <taxon>Nitrososphaerota</taxon>
        <taxon>environmental samples</taxon>
    </lineage>
</organism>
<keyword evidence="1" id="KW-0472">Membrane</keyword>
<dbReference type="Gene3D" id="3.40.50.720">
    <property type="entry name" value="NAD(P)-binding Rossmann-like Domain"/>
    <property type="match status" value="1"/>
</dbReference>